<name>A0ABR9USA3_9CHRO</name>
<comment type="caution">
    <text evidence="1">The sequence shown here is derived from an EMBL/GenBank/DDBJ whole genome shotgun (WGS) entry which is preliminary data.</text>
</comment>
<dbReference type="RefSeq" id="WP_193932102.1">
    <property type="nucleotide sequence ID" value="NZ_CAWPMZ010000050.1"/>
</dbReference>
<accession>A0ABR9USA3</accession>
<gene>
    <name evidence="1" type="ORF">IQ230_11340</name>
</gene>
<sequence>MEFQLGLALIVIRFRTKGLLHKSPRAIALHFICLITGKLVISFQENGLVCVVGVLRGHYFLELKEYQ</sequence>
<organism evidence="1 2">
    <name type="scientific">Gloeocapsopsis crepidinum LEGE 06123</name>
    <dbReference type="NCBI Taxonomy" id="588587"/>
    <lineage>
        <taxon>Bacteria</taxon>
        <taxon>Bacillati</taxon>
        <taxon>Cyanobacteriota</taxon>
        <taxon>Cyanophyceae</taxon>
        <taxon>Oscillatoriophycideae</taxon>
        <taxon>Chroococcales</taxon>
        <taxon>Chroococcaceae</taxon>
        <taxon>Gloeocapsopsis</taxon>
    </lineage>
</organism>
<keyword evidence="2" id="KW-1185">Reference proteome</keyword>
<protein>
    <recommendedName>
        <fullName evidence="3">Transposase</fullName>
    </recommendedName>
</protein>
<dbReference type="EMBL" id="JADEWN010000024">
    <property type="protein sequence ID" value="MBE9190933.1"/>
    <property type="molecule type" value="Genomic_DNA"/>
</dbReference>
<evidence type="ECO:0000313" key="1">
    <source>
        <dbReference type="EMBL" id="MBE9190933.1"/>
    </source>
</evidence>
<reference evidence="1 2" key="1">
    <citation type="submission" date="2020-10" db="EMBL/GenBank/DDBJ databases">
        <authorList>
            <person name="Castelo-Branco R."/>
            <person name="Eusebio N."/>
            <person name="Adriana R."/>
            <person name="Vieira A."/>
            <person name="Brugerolle De Fraissinette N."/>
            <person name="Rezende De Castro R."/>
            <person name="Schneider M.P."/>
            <person name="Vasconcelos V."/>
            <person name="Leao P.N."/>
        </authorList>
    </citation>
    <scope>NUCLEOTIDE SEQUENCE [LARGE SCALE GENOMIC DNA]</scope>
    <source>
        <strain evidence="1 2">LEGE 06123</strain>
    </source>
</reference>
<evidence type="ECO:0000313" key="2">
    <source>
        <dbReference type="Proteomes" id="UP000651156"/>
    </source>
</evidence>
<evidence type="ECO:0008006" key="3">
    <source>
        <dbReference type="Google" id="ProtNLM"/>
    </source>
</evidence>
<dbReference type="Proteomes" id="UP000651156">
    <property type="component" value="Unassembled WGS sequence"/>
</dbReference>
<proteinExistence type="predicted"/>